<accession>A0AAD6Z1R7</accession>
<dbReference type="Proteomes" id="UP001218218">
    <property type="component" value="Unassembled WGS sequence"/>
</dbReference>
<name>A0AAD6Z1R7_9AGAR</name>
<reference evidence="2" key="1">
    <citation type="submission" date="2023-03" db="EMBL/GenBank/DDBJ databases">
        <title>Massive genome expansion in bonnet fungi (Mycena s.s.) driven by repeated elements and novel gene families across ecological guilds.</title>
        <authorList>
            <consortium name="Lawrence Berkeley National Laboratory"/>
            <person name="Harder C.B."/>
            <person name="Miyauchi S."/>
            <person name="Viragh M."/>
            <person name="Kuo A."/>
            <person name="Thoen E."/>
            <person name="Andreopoulos B."/>
            <person name="Lu D."/>
            <person name="Skrede I."/>
            <person name="Drula E."/>
            <person name="Henrissat B."/>
            <person name="Morin E."/>
            <person name="Kohler A."/>
            <person name="Barry K."/>
            <person name="LaButti K."/>
            <person name="Morin E."/>
            <person name="Salamov A."/>
            <person name="Lipzen A."/>
            <person name="Mereny Z."/>
            <person name="Hegedus B."/>
            <person name="Baldrian P."/>
            <person name="Stursova M."/>
            <person name="Weitz H."/>
            <person name="Taylor A."/>
            <person name="Grigoriev I.V."/>
            <person name="Nagy L.G."/>
            <person name="Martin F."/>
            <person name="Kauserud H."/>
        </authorList>
    </citation>
    <scope>NUCLEOTIDE SEQUENCE</scope>
    <source>
        <strain evidence="2">CBHHK002</strain>
    </source>
</reference>
<feature type="compositionally biased region" description="Pro residues" evidence="1">
    <location>
        <begin position="213"/>
        <end position="224"/>
    </location>
</feature>
<sequence>MSYGYDRDMRCAESSRADDLVLLHPAVIVRGVISGSCGGRRTSGGFGCRGRGGKGSGLANLESFERLSDGGANEVGLLALQGKRELPGLRVDPVWKEWMPRSLLFHFPHLRTYLTIDRSHDRLFVLELVTATVEPTARGRFFYRTFSGSFALSNYSSFPPIISFHIPGPSLAQYTPDVDAHDELSPCPYPSHFPHDNPSFRVGRAPRSSESDIPPPPFVPTPTSLVPPCPVSNDHIPAPRREFRSNSPHAVPPNELIAPASADDRVLVPPHKFNSSSPHAVPPIELIASAPEHVPLVPASFLGVLLACLLHGRFRAQLHTLLDILDDLDSEDHSTFRQRLHPVFSRIPHFTPVT</sequence>
<organism evidence="2 3">
    <name type="scientific">Mycena albidolilacea</name>
    <dbReference type="NCBI Taxonomy" id="1033008"/>
    <lineage>
        <taxon>Eukaryota</taxon>
        <taxon>Fungi</taxon>
        <taxon>Dikarya</taxon>
        <taxon>Basidiomycota</taxon>
        <taxon>Agaricomycotina</taxon>
        <taxon>Agaricomycetes</taxon>
        <taxon>Agaricomycetidae</taxon>
        <taxon>Agaricales</taxon>
        <taxon>Marasmiineae</taxon>
        <taxon>Mycenaceae</taxon>
        <taxon>Mycena</taxon>
    </lineage>
</organism>
<evidence type="ECO:0000313" key="2">
    <source>
        <dbReference type="EMBL" id="KAJ7303808.1"/>
    </source>
</evidence>
<evidence type="ECO:0000256" key="1">
    <source>
        <dbReference type="SAM" id="MobiDB-lite"/>
    </source>
</evidence>
<feature type="region of interest" description="Disordered" evidence="1">
    <location>
        <begin position="203"/>
        <end position="224"/>
    </location>
</feature>
<dbReference type="AlphaFoldDB" id="A0AAD6Z1R7"/>
<dbReference type="EMBL" id="JARIHO010000102">
    <property type="protein sequence ID" value="KAJ7303808.1"/>
    <property type="molecule type" value="Genomic_DNA"/>
</dbReference>
<proteinExistence type="predicted"/>
<keyword evidence="3" id="KW-1185">Reference proteome</keyword>
<evidence type="ECO:0000313" key="3">
    <source>
        <dbReference type="Proteomes" id="UP001218218"/>
    </source>
</evidence>
<comment type="caution">
    <text evidence="2">The sequence shown here is derived from an EMBL/GenBank/DDBJ whole genome shotgun (WGS) entry which is preliminary data.</text>
</comment>
<gene>
    <name evidence="2" type="ORF">DFH08DRAFT_825590</name>
</gene>
<protein>
    <submittedName>
        <fullName evidence="2">Uncharacterized protein</fullName>
    </submittedName>
</protein>